<keyword evidence="4" id="KW-0560">Oxidoreductase</keyword>
<dbReference type="InterPro" id="IPR036291">
    <property type="entry name" value="NAD(P)-bd_dom_sf"/>
</dbReference>
<feature type="domain" description="Alcohol dehydrogenase-like N-terminal" evidence="6">
    <location>
        <begin position="41"/>
        <end position="152"/>
    </location>
</feature>
<evidence type="ECO:0000259" key="5">
    <source>
        <dbReference type="Pfam" id="PF00107"/>
    </source>
</evidence>
<evidence type="ECO:0000313" key="8">
    <source>
        <dbReference type="Proteomes" id="UP000245771"/>
    </source>
</evidence>
<evidence type="ECO:0000256" key="1">
    <source>
        <dbReference type="ARBA" id="ARBA00001947"/>
    </source>
</evidence>
<evidence type="ECO:0000256" key="3">
    <source>
        <dbReference type="ARBA" id="ARBA00022833"/>
    </source>
</evidence>
<dbReference type="SUPFAM" id="SSF51735">
    <property type="entry name" value="NAD(P)-binding Rossmann-fold domains"/>
    <property type="match status" value="1"/>
</dbReference>
<dbReference type="Gene3D" id="3.40.50.720">
    <property type="entry name" value="NAD(P)-binding Rossmann-like Domain"/>
    <property type="match status" value="1"/>
</dbReference>
<dbReference type="Pfam" id="PF08240">
    <property type="entry name" value="ADH_N"/>
    <property type="match status" value="1"/>
</dbReference>
<dbReference type="Pfam" id="PF00107">
    <property type="entry name" value="ADH_zinc_N"/>
    <property type="match status" value="1"/>
</dbReference>
<dbReference type="InParanoid" id="A0A316VFW0"/>
<evidence type="ECO:0000256" key="4">
    <source>
        <dbReference type="ARBA" id="ARBA00023002"/>
    </source>
</evidence>
<evidence type="ECO:0000256" key="2">
    <source>
        <dbReference type="ARBA" id="ARBA00022723"/>
    </source>
</evidence>
<evidence type="ECO:0000313" key="7">
    <source>
        <dbReference type="EMBL" id="PWN36499.1"/>
    </source>
</evidence>
<dbReference type="PANTHER" id="PTHR42683">
    <property type="entry name" value="ALDEHYDE REDUCTASE"/>
    <property type="match status" value="1"/>
</dbReference>
<accession>A0A316VFW0</accession>
<keyword evidence="3" id="KW-0862">Zinc</keyword>
<keyword evidence="2" id="KW-0479">Metal-binding</keyword>
<proteinExistence type="predicted"/>
<dbReference type="RefSeq" id="XP_025356801.1">
    <property type="nucleotide sequence ID" value="XM_025498018.1"/>
</dbReference>
<dbReference type="SUPFAM" id="SSF50129">
    <property type="entry name" value="GroES-like"/>
    <property type="match status" value="1"/>
</dbReference>
<keyword evidence="8" id="KW-1185">Reference proteome</keyword>
<dbReference type="GO" id="GO:0016616">
    <property type="term" value="F:oxidoreductase activity, acting on the CH-OH group of donors, NAD or NADP as acceptor"/>
    <property type="evidence" value="ECO:0007669"/>
    <property type="project" value="InterPro"/>
</dbReference>
<dbReference type="GeneID" id="37019799"/>
<dbReference type="Proteomes" id="UP000245771">
    <property type="component" value="Unassembled WGS sequence"/>
</dbReference>
<dbReference type="Gene3D" id="3.90.180.10">
    <property type="entry name" value="Medium-chain alcohol dehydrogenases, catalytic domain"/>
    <property type="match status" value="1"/>
</dbReference>
<dbReference type="InterPro" id="IPR047109">
    <property type="entry name" value="CAD-like"/>
</dbReference>
<dbReference type="InterPro" id="IPR013149">
    <property type="entry name" value="ADH-like_C"/>
</dbReference>
<dbReference type="EMBL" id="KZ819602">
    <property type="protein sequence ID" value="PWN36499.1"/>
    <property type="molecule type" value="Genomic_DNA"/>
</dbReference>
<dbReference type="OrthoDB" id="1879366at2759"/>
<sequence>MSSNDKFMGWVAHDKTAVEGNMKWEEFTPKEWTENDIEGDVICCGICFSDIHTLRSGWGSTDYPTVVGHELVINVTRVGNNIKHVKPGQRAGVGAQSDSCRDCKQCQAGLESYCDNLQGTYQGKFLDGKGKSYGGYANKWRGPGHFAVPIPDGLESHIAGPLMCGGITIASPLMDYGVGQENCKRVGIIGVGGIGSFGIAFAKALGAEQIVAISTTSNKESLARELGATDFVAMKDKPDDHKRFRRSLDLIIATANNHDQPYDKFCWMLRPRGHLINIAVPEQAVMPIPVGPLIFSGASIGGSAIGGIPQIGKMLQLAADKKPNFMIEKRSMKDANQAVKDMVAGKPRFRYSLVNE</sequence>
<dbReference type="GO" id="GO:0046872">
    <property type="term" value="F:metal ion binding"/>
    <property type="evidence" value="ECO:0007669"/>
    <property type="project" value="UniProtKB-KW"/>
</dbReference>
<name>A0A316VFW0_9BASI</name>
<dbReference type="CDD" id="cd05283">
    <property type="entry name" value="CAD1"/>
    <property type="match status" value="1"/>
</dbReference>
<reference evidence="7 8" key="1">
    <citation type="journal article" date="2018" name="Mol. Biol. Evol.">
        <title>Broad Genomic Sampling Reveals a Smut Pathogenic Ancestry of the Fungal Clade Ustilaginomycotina.</title>
        <authorList>
            <person name="Kijpornyongpan T."/>
            <person name="Mondo S.J."/>
            <person name="Barry K."/>
            <person name="Sandor L."/>
            <person name="Lee J."/>
            <person name="Lipzen A."/>
            <person name="Pangilinan J."/>
            <person name="LaButti K."/>
            <person name="Hainaut M."/>
            <person name="Henrissat B."/>
            <person name="Grigoriev I.V."/>
            <person name="Spatafora J.W."/>
            <person name="Aime M.C."/>
        </authorList>
    </citation>
    <scope>NUCLEOTIDE SEQUENCE [LARGE SCALE GENOMIC DNA]</scope>
    <source>
        <strain evidence="7 8">MCA 3882</strain>
    </source>
</reference>
<comment type="cofactor">
    <cofactor evidence="1">
        <name>Zn(2+)</name>
        <dbReference type="ChEBI" id="CHEBI:29105"/>
    </cofactor>
</comment>
<gene>
    <name evidence="7" type="ORF">FA14DRAFT_159019</name>
</gene>
<dbReference type="InterPro" id="IPR013154">
    <property type="entry name" value="ADH-like_N"/>
</dbReference>
<dbReference type="InterPro" id="IPR011032">
    <property type="entry name" value="GroES-like_sf"/>
</dbReference>
<feature type="domain" description="Alcohol dehydrogenase-like C-terminal" evidence="5">
    <location>
        <begin position="193"/>
        <end position="319"/>
    </location>
</feature>
<dbReference type="AlphaFoldDB" id="A0A316VFW0"/>
<dbReference type="FunFam" id="3.40.50.720:FF:000022">
    <property type="entry name" value="Cinnamyl alcohol dehydrogenase"/>
    <property type="match status" value="1"/>
</dbReference>
<protein>
    <submittedName>
        <fullName evidence="7">GroES-like protein</fullName>
    </submittedName>
</protein>
<organism evidence="7 8">
    <name type="scientific">Meira miltonrushii</name>
    <dbReference type="NCBI Taxonomy" id="1280837"/>
    <lineage>
        <taxon>Eukaryota</taxon>
        <taxon>Fungi</taxon>
        <taxon>Dikarya</taxon>
        <taxon>Basidiomycota</taxon>
        <taxon>Ustilaginomycotina</taxon>
        <taxon>Exobasidiomycetes</taxon>
        <taxon>Exobasidiales</taxon>
        <taxon>Brachybasidiaceae</taxon>
        <taxon>Meira</taxon>
    </lineage>
</organism>
<evidence type="ECO:0000259" key="6">
    <source>
        <dbReference type="Pfam" id="PF08240"/>
    </source>
</evidence>
<dbReference type="STRING" id="1280837.A0A316VFW0"/>